<dbReference type="InterPro" id="IPR027417">
    <property type="entry name" value="P-loop_NTPase"/>
</dbReference>
<evidence type="ECO:0000313" key="2">
    <source>
        <dbReference type="Proteomes" id="UP001500956"/>
    </source>
</evidence>
<proteinExistence type="predicted"/>
<comment type="caution">
    <text evidence="1">The sequence shown here is derived from an EMBL/GenBank/DDBJ whole genome shotgun (WGS) entry which is preliminary data.</text>
</comment>
<sequence>MDRRLYVHVGAPKSGTTYLQSRLLANRRALQQHGLTYPLGPGRDPRVHYRAALDVVGRDHGLDGRVVDGAWPRLLRLVRRCRGDVVLGHEVLSSADAEQAERVLADLAATGSEVHVVMTARDLARELAGGWQEMVKFGSRRSFAAYLERARDGRLDFQRSFDPTRVLSNWGADLPSSRRHLVTAPPQGPADVLWQRYLQALGADASWAPAPAEQANASIGVPQARLLRRLNKRLGAETRRGGAYAPLVEDVLVPALADRAAPRISLGPDHHDWVARRTEDWVRWLTDSGVTVHGDLEDLRPAPPDPDRLDPDGRMPDLVATAALDAVEALLDELRTRPRPLTSRVRSAVGRLRR</sequence>
<gene>
    <name evidence="1" type="ORF">GCM10023216_18220</name>
</gene>
<keyword evidence="2" id="KW-1185">Reference proteome</keyword>
<evidence type="ECO:0008006" key="3">
    <source>
        <dbReference type="Google" id="ProtNLM"/>
    </source>
</evidence>
<dbReference type="SUPFAM" id="SSF52540">
    <property type="entry name" value="P-loop containing nucleoside triphosphate hydrolases"/>
    <property type="match status" value="1"/>
</dbReference>
<evidence type="ECO:0000313" key="1">
    <source>
        <dbReference type="EMBL" id="GAA4727518.1"/>
    </source>
</evidence>
<dbReference type="RefSeq" id="WP_172149742.1">
    <property type="nucleotide sequence ID" value="NZ_BAABID010000008.1"/>
</dbReference>
<dbReference type="EMBL" id="BAABID010000008">
    <property type="protein sequence ID" value="GAA4727518.1"/>
    <property type="molecule type" value="Genomic_DNA"/>
</dbReference>
<protein>
    <recommendedName>
        <fullName evidence="3">Sulfotransferase family protein</fullName>
    </recommendedName>
</protein>
<dbReference type="Proteomes" id="UP001500956">
    <property type="component" value="Unassembled WGS sequence"/>
</dbReference>
<accession>A0ABP8YE08</accession>
<organism evidence="1 2">
    <name type="scientific">Isoptericola chiayiensis</name>
    <dbReference type="NCBI Taxonomy" id="579446"/>
    <lineage>
        <taxon>Bacteria</taxon>
        <taxon>Bacillati</taxon>
        <taxon>Actinomycetota</taxon>
        <taxon>Actinomycetes</taxon>
        <taxon>Micrococcales</taxon>
        <taxon>Promicromonosporaceae</taxon>
        <taxon>Isoptericola</taxon>
    </lineage>
</organism>
<name>A0ABP8YE08_9MICO</name>
<reference evidence="2" key="1">
    <citation type="journal article" date="2019" name="Int. J. Syst. Evol. Microbiol.">
        <title>The Global Catalogue of Microorganisms (GCM) 10K type strain sequencing project: providing services to taxonomists for standard genome sequencing and annotation.</title>
        <authorList>
            <consortium name="The Broad Institute Genomics Platform"/>
            <consortium name="The Broad Institute Genome Sequencing Center for Infectious Disease"/>
            <person name="Wu L."/>
            <person name="Ma J."/>
        </authorList>
    </citation>
    <scope>NUCLEOTIDE SEQUENCE [LARGE SCALE GENOMIC DNA]</scope>
    <source>
        <strain evidence="2">JCM 18063</strain>
    </source>
</reference>